<organism evidence="2 3">
    <name type="scientific">Candidatus Uhrbacteria bacterium RIFCSPHIGHO2_02_FULL_53_13</name>
    <dbReference type="NCBI Taxonomy" id="1802389"/>
    <lineage>
        <taxon>Bacteria</taxon>
        <taxon>Candidatus Uhriibacteriota</taxon>
    </lineage>
</organism>
<feature type="transmembrane region" description="Helical" evidence="1">
    <location>
        <begin position="129"/>
        <end position="150"/>
    </location>
</feature>
<keyword evidence="1" id="KW-1133">Transmembrane helix</keyword>
<evidence type="ECO:0000256" key="1">
    <source>
        <dbReference type="SAM" id="Phobius"/>
    </source>
</evidence>
<accession>A0A1F7TYT7</accession>
<name>A0A1F7TYT7_9BACT</name>
<dbReference type="Proteomes" id="UP000177097">
    <property type="component" value="Unassembled WGS sequence"/>
</dbReference>
<dbReference type="STRING" id="1802389.A3C17_01315"/>
<protein>
    <recommendedName>
        <fullName evidence="4">Rod shape-determining protein MreD</fullName>
    </recommendedName>
</protein>
<feature type="transmembrane region" description="Helical" evidence="1">
    <location>
        <begin position="69"/>
        <end position="90"/>
    </location>
</feature>
<feature type="transmembrane region" description="Helical" evidence="1">
    <location>
        <begin position="34"/>
        <end position="57"/>
    </location>
</feature>
<keyword evidence="1" id="KW-0812">Transmembrane</keyword>
<gene>
    <name evidence="2" type="ORF">A3C17_01315</name>
</gene>
<comment type="caution">
    <text evidence="2">The sequence shown here is derived from an EMBL/GenBank/DDBJ whole genome shotgun (WGS) entry which is preliminary data.</text>
</comment>
<dbReference type="AlphaFoldDB" id="A0A1F7TYT7"/>
<keyword evidence="1" id="KW-0472">Membrane</keyword>
<evidence type="ECO:0000313" key="3">
    <source>
        <dbReference type="Proteomes" id="UP000177097"/>
    </source>
</evidence>
<feature type="transmembrane region" description="Helical" evidence="1">
    <location>
        <begin position="96"/>
        <end position="117"/>
    </location>
</feature>
<dbReference type="EMBL" id="MGDX01000017">
    <property type="protein sequence ID" value="OGL71132.1"/>
    <property type="molecule type" value="Genomic_DNA"/>
</dbReference>
<proteinExistence type="predicted"/>
<reference evidence="2 3" key="1">
    <citation type="journal article" date="2016" name="Nat. Commun.">
        <title>Thousands of microbial genomes shed light on interconnected biogeochemical processes in an aquifer system.</title>
        <authorList>
            <person name="Anantharaman K."/>
            <person name="Brown C.T."/>
            <person name="Hug L.A."/>
            <person name="Sharon I."/>
            <person name="Castelle C.J."/>
            <person name="Probst A.J."/>
            <person name="Thomas B.C."/>
            <person name="Singh A."/>
            <person name="Wilkins M.J."/>
            <person name="Karaoz U."/>
            <person name="Brodie E.L."/>
            <person name="Williams K.H."/>
            <person name="Hubbard S.S."/>
            <person name="Banfield J.F."/>
        </authorList>
    </citation>
    <scope>NUCLEOTIDE SEQUENCE [LARGE SCALE GENOMIC DNA]</scope>
</reference>
<sequence>MKTWMMLVALLTVLGWLQLGLISAFRAPFDHVPLLLIFGLYAFFSLRDVWGMAFLLTQGGLFDLIGLSPWPGLLVAFLIGTLVVIVLRTVMTHRSLYTTTVVTFGAVLLWQAGLYAWHAFETASVQSALGEWLMVSFVTSVLMVLVRLILPHWQKGLSRYVRFAD</sequence>
<evidence type="ECO:0008006" key="4">
    <source>
        <dbReference type="Google" id="ProtNLM"/>
    </source>
</evidence>
<evidence type="ECO:0000313" key="2">
    <source>
        <dbReference type="EMBL" id="OGL71132.1"/>
    </source>
</evidence>